<dbReference type="Proteomes" id="UP000807342">
    <property type="component" value="Unassembled WGS sequence"/>
</dbReference>
<feature type="signal peptide" evidence="1">
    <location>
        <begin position="1"/>
        <end position="23"/>
    </location>
</feature>
<keyword evidence="3" id="KW-1185">Reference proteome</keyword>
<dbReference type="AlphaFoldDB" id="A0A9P5XK15"/>
<keyword evidence="1" id="KW-0732">Signal</keyword>
<dbReference type="EMBL" id="MU151074">
    <property type="protein sequence ID" value="KAF9452160.1"/>
    <property type="molecule type" value="Genomic_DNA"/>
</dbReference>
<organism evidence="2 3">
    <name type="scientific">Macrolepiota fuliginosa MF-IS2</name>
    <dbReference type="NCBI Taxonomy" id="1400762"/>
    <lineage>
        <taxon>Eukaryota</taxon>
        <taxon>Fungi</taxon>
        <taxon>Dikarya</taxon>
        <taxon>Basidiomycota</taxon>
        <taxon>Agaricomycotina</taxon>
        <taxon>Agaricomycetes</taxon>
        <taxon>Agaricomycetidae</taxon>
        <taxon>Agaricales</taxon>
        <taxon>Agaricineae</taxon>
        <taxon>Agaricaceae</taxon>
        <taxon>Macrolepiota</taxon>
    </lineage>
</organism>
<sequence length="77" mass="8315">MAGSAEGMVIAISNLVQVTVVTADDTVYIVNGHENGHLFWGVGWYTGSNFGVVTDFIFDVMNNAARALYDLVVFTNV</sequence>
<proteinExistence type="predicted"/>
<dbReference type="InterPro" id="IPR016169">
    <property type="entry name" value="FAD-bd_PCMH_sub2"/>
</dbReference>
<name>A0A9P5XK15_9AGAR</name>
<reference evidence="2" key="1">
    <citation type="submission" date="2020-11" db="EMBL/GenBank/DDBJ databases">
        <authorList>
            <consortium name="DOE Joint Genome Institute"/>
            <person name="Ahrendt S."/>
            <person name="Riley R."/>
            <person name="Andreopoulos W."/>
            <person name="Labutti K."/>
            <person name="Pangilinan J."/>
            <person name="Ruiz-Duenas F.J."/>
            <person name="Barrasa J.M."/>
            <person name="Sanchez-Garcia M."/>
            <person name="Camarero S."/>
            <person name="Miyauchi S."/>
            <person name="Serrano A."/>
            <person name="Linde D."/>
            <person name="Babiker R."/>
            <person name="Drula E."/>
            <person name="Ayuso-Fernandez I."/>
            <person name="Pacheco R."/>
            <person name="Padilla G."/>
            <person name="Ferreira P."/>
            <person name="Barriuso J."/>
            <person name="Kellner H."/>
            <person name="Castanera R."/>
            <person name="Alfaro M."/>
            <person name="Ramirez L."/>
            <person name="Pisabarro A.G."/>
            <person name="Kuo A."/>
            <person name="Tritt A."/>
            <person name="Lipzen A."/>
            <person name="He G."/>
            <person name="Yan M."/>
            <person name="Ng V."/>
            <person name="Cullen D."/>
            <person name="Martin F."/>
            <person name="Rosso M.-N."/>
            <person name="Henrissat B."/>
            <person name="Hibbett D."/>
            <person name="Martinez A.T."/>
            <person name="Grigoriev I.V."/>
        </authorList>
    </citation>
    <scope>NUCLEOTIDE SEQUENCE</scope>
    <source>
        <strain evidence="2">MF-IS2</strain>
    </source>
</reference>
<comment type="caution">
    <text evidence="2">The sequence shown here is derived from an EMBL/GenBank/DDBJ whole genome shotgun (WGS) entry which is preliminary data.</text>
</comment>
<dbReference type="SUPFAM" id="SSF56176">
    <property type="entry name" value="FAD-binding/transporter-associated domain-like"/>
    <property type="match status" value="1"/>
</dbReference>
<protein>
    <submittedName>
        <fullName evidence="2">Uncharacterized protein</fullName>
    </submittedName>
</protein>
<gene>
    <name evidence="2" type="ORF">P691DRAFT_805352</name>
</gene>
<evidence type="ECO:0000256" key="1">
    <source>
        <dbReference type="SAM" id="SignalP"/>
    </source>
</evidence>
<dbReference type="Gene3D" id="3.30.465.10">
    <property type="match status" value="1"/>
</dbReference>
<feature type="chain" id="PRO_5040292768" evidence="1">
    <location>
        <begin position="24"/>
        <end position="77"/>
    </location>
</feature>
<evidence type="ECO:0000313" key="3">
    <source>
        <dbReference type="Proteomes" id="UP000807342"/>
    </source>
</evidence>
<dbReference type="InterPro" id="IPR036318">
    <property type="entry name" value="FAD-bd_PCMH-like_sf"/>
</dbReference>
<dbReference type="GO" id="GO:0050660">
    <property type="term" value="F:flavin adenine dinucleotide binding"/>
    <property type="evidence" value="ECO:0007669"/>
    <property type="project" value="InterPro"/>
</dbReference>
<accession>A0A9P5XK15</accession>
<evidence type="ECO:0000313" key="2">
    <source>
        <dbReference type="EMBL" id="KAF9452160.1"/>
    </source>
</evidence>